<proteinExistence type="predicted"/>
<evidence type="ECO:0000313" key="2">
    <source>
        <dbReference type="Proteomes" id="UP001055879"/>
    </source>
</evidence>
<evidence type="ECO:0000313" key="1">
    <source>
        <dbReference type="EMBL" id="KAI3693425.1"/>
    </source>
</evidence>
<reference evidence="2" key="1">
    <citation type="journal article" date="2022" name="Mol. Ecol. Resour.">
        <title>The genomes of chicory, endive, great burdock and yacon provide insights into Asteraceae palaeo-polyploidization history and plant inulin production.</title>
        <authorList>
            <person name="Fan W."/>
            <person name="Wang S."/>
            <person name="Wang H."/>
            <person name="Wang A."/>
            <person name="Jiang F."/>
            <person name="Liu H."/>
            <person name="Zhao H."/>
            <person name="Xu D."/>
            <person name="Zhang Y."/>
        </authorList>
    </citation>
    <scope>NUCLEOTIDE SEQUENCE [LARGE SCALE GENOMIC DNA]</scope>
    <source>
        <strain evidence="2">cv. Niubang</strain>
    </source>
</reference>
<accession>A0ACB8Z6T0</accession>
<name>A0ACB8Z6T0_ARCLA</name>
<organism evidence="1 2">
    <name type="scientific">Arctium lappa</name>
    <name type="common">Greater burdock</name>
    <name type="synonym">Lappa major</name>
    <dbReference type="NCBI Taxonomy" id="4217"/>
    <lineage>
        <taxon>Eukaryota</taxon>
        <taxon>Viridiplantae</taxon>
        <taxon>Streptophyta</taxon>
        <taxon>Embryophyta</taxon>
        <taxon>Tracheophyta</taxon>
        <taxon>Spermatophyta</taxon>
        <taxon>Magnoliopsida</taxon>
        <taxon>eudicotyledons</taxon>
        <taxon>Gunneridae</taxon>
        <taxon>Pentapetalae</taxon>
        <taxon>asterids</taxon>
        <taxon>campanulids</taxon>
        <taxon>Asterales</taxon>
        <taxon>Asteraceae</taxon>
        <taxon>Carduoideae</taxon>
        <taxon>Cardueae</taxon>
        <taxon>Arctiinae</taxon>
        <taxon>Arctium</taxon>
    </lineage>
</organism>
<dbReference type="EMBL" id="CM042057">
    <property type="protein sequence ID" value="KAI3693425.1"/>
    <property type="molecule type" value="Genomic_DNA"/>
</dbReference>
<gene>
    <name evidence="1" type="ORF">L6452_33260</name>
</gene>
<sequence>MSRLDRLGFDTRTPADTSMDQSSIPQGPDNDLPTLIPINFRTQIAQSYTLICVAERDGAEDGSRTRSEE</sequence>
<reference evidence="1 2" key="2">
    <citation type="journal article" date="2022" name="Mol. Ecol. Resour.">
        <title>The genomes of chicory, endive, great burdock and yacon provide insights into Asteraceae paleo-polyploidization history and plant inulin production.</title>
        <authorList>
            <person name="Fan W."/>
            <person name="Wang S."/>
            <person name="Wang H."/>
            <person name="Wang A."/>
            <person name="Jiang F."/>
            <person name="Liu H."/>
            <person name="Zhao H."/>
            <person name="Xu D."/>
            <person name="Zhang Y."/>
        </authorList>
    </citation>
    <scope>NUCLEOTIDE SEQUENCE [LARGE SCALE GENOMIC DNA]</scope>
    <source>
        <strain evidence="2">cv. Niubang</strain>
    </source>
</reference>
<protein>
    <submittedName>
        <fullName evidence="1">Uncharacterized protein</fullName>
    </submittedName>
</protein>
<dbReference type="Proteomes" id="UP001055879">
    <property type="component" value="Linkage Group LG11"/>
</dbReference>
<comment type="caution">
    <text evidence="1">The sequence shown here is derived from an EMBL/GenBank/DDBJ whole genome shotgun (WGS) entry which is preliminary data.</text>
</comment>
<keyword evidence="2" id="KW-1185">Reference proteome</keyword>